<evidence type="ECO:0000313" key="2">
    <source>
        <dbReference type="Proteomes" id="UP001597391"/>
    </source>
</evidence>
<name>A0ABW5XEG3_9MICO</name>
<evidence type="ECO:0000313" key="1">
    <source>
        <dbReference type="EMBL" id="MFD2840109.1"/>
    </source>
</evidence>
<accession>A0ABW5XEG3</accession>
<proteinExistence type="predicted"/>
<dbReference type="Proteomes" id="UP001597391">
    <property type="component" value="Unassembled WGS sequence"/>
</dbReference>
<dbReference type="EMBL" id="JBHUOP010000002">
    <property type="protein sequence ID" value="MFD2840109.1"/>
    <property type="molecule type" value="Genomic_DNA"/>
</dbReference>
<comment type="caution">
    <text evidence="1">The sequence shown here is derived from an EMBL/GenBank/DDBJ whole genome shotgun (WGS) entry which is preliminary data.</text>
</comment>
<protein>
    <recommendedName>
        <fullName evidence="3">HNH endonuclease</fullName>
    </recommendedName>
</protein>
<sequence>MTAVTYIRCDTCYTNSPHFPQSNGTGIRRWMKTDEPGWVRAEGGKDICPSCNERLKAERAAARKAAKK</sequence>
<keyword evidence="2" id="KW-1185">Reference proteome</keyword>
<evidence type="ECO:0008006" key="3">
    <source>
        <dbReference type="Google" id="ProtNLM"/>
    </source>
</evidence>
<dbReference type="RefSeq" id="WP_377465781.1">
    <property type="nucleotide sequence ID" value="NZ_JBHUOP010000002.1"/>
</dbReference>
<reference evidence="2" key="1">
    <citation type="journal article" date="2019" name="Int. J. Syst. Evol. Microbiol.">
        <title>The Global Catalogue of Microorganisms (GCM) 10K type strain sequencing project: providing services to taxonomists for standard genome sequencing and annotation.</title>
        <authorList>
            <consortium name="The Broad Institute Genomics Platform"/>
            <consortium name="The Broad Institute Genome Sequencing Center for Infectious Disease"/>
            <person name="Wu L."/>
            <person name="Ma J."/>
        </authorList>
    </citation>
    <scope>NUCLEOTIDE SEQUENCE [LARGE SCALE GENOMIC DNA]</scope>
    <source>
        <strain evidence="2">KCTC 33576</strain>
    </source>
</reference>
<organism evidence="1 2">
    <name type="scientific">Populibacterium corticicola</name>
    <dbReference type="NCBI Taxonomy" id="1812826"/>
    <lineage>
        <taxon>Bacteria</taxon>
        <taxon>Bacillati</taxon>
        <taxon>Actinomycetota</taxon>
        <taxon>Actinomycetes</taxon>
        <taxon>Micrococcales</taxon>
        <taxon>Jonesiaceae</taxon>
        <taxon>Populibacterium</taxon>
    </lineage>
</organism>
<gene>
    <name evidence="1" type="ORF">ACFSYH_05940</name>
</gene>